<comment type="similarity">
    <text evidence="2 8">Belongs to the Fmt family.</text>
</comment>
<dbReference type="InterPro" id="IPR036477">
    <property type="entry name" value="Formyl_transf_N_sf"/>
</dbReference>
<evidence type="ECO:0000256" key="1">
    <source>
        <dbReference type="ARBA" id="ARBA00002606"/>
    </source>
</evidence>
<dbReference type="Gene3D" id="3.10.25.10">
    <property type="entry name" value="Formyl transferase, C-terminal domain"/>
    <property type="match status" value="1"/>
</dbReference>
<dbReference type="EC" id="2.1.2.9" evidence="3 8"/>
<evidence type="ECO:0000313" key="11">
    <source>
        <dbReference type="EMBL" id="TCT23790.1"/>
    </source>
</evidence>
<comment type="catalytic activity">
    <reaction evidence="7 8">
        <text>L-methionyl-tRNA(fMet) + (6R)-10-formyltetrahydrofolate = N-formyl-L-methionyl-tRNA(fMet) + (6S)-5,6,7,8-tetrahydrofolate + H(+)</text>
        <dbReference type="Rhea" id="RHEA:24380"/>
        <dbReference type="Rhea" id="RHEA-COMP:9952"/>
        <dbReference type="Rhea" id="RHEA-COMP:9953"/>
        <dbReference type="ChEBI" id="CHEBI:15378"/>
        <dbReference type="ChEBI" id="CHEBI:57453"/>
        <dbReference type="ChEBI" id="CHEBI:78530"/>
        <dbReference type="ChEBI" id="CHEBI:78844"/>
        <dbReference type="ChEBI" id="CHEBI:195366"/>
        <dbReference type="EC" id="2.1.2.9"/>
    </reaction>
</comment>
<dbReference type="InterPro" id="IPR037022">
    <property type="entry name" value="Formyl_trans_C_sf"/>
</dbReference>
<evidence type="ECO:0000256" key="4">
    <source>
        <dbReference type="ARBA" id="ARBA00016014"/>
    </source>
</evidence>
<feature type="domain" description="Formyl transferase C-terminal" evidence="10">
    <location>
        <begin position="207"/>
        <end position="303"/>
    </location>
</feature>
<protein>
    <recommendedName>
        <fullName evidence="4 8">Methionyl-tRNA formyltransferase</fullName>
        <ecNumber evidence="3 8">2.1.2.9</ecNumber>
    </recommendedName>
</protein>
<dbReference type="PANTHER" id="PTHR11138:SF5">
    <property type="entry name" value="METHIONYL-TRNA FORMYLTRANSFERASE, MITOCHONDRIAL"/>
    <property type="match status" value="1"/>
</dbReference>
<evidence type="ECO:0000259" key="9">
    <source>
        <dbReference type="Pfam" id="PF00551"/>
    </source>
</evidence>
<keyword evidence="6 8" id="KW-0648">Protein biosynthesis</keyword>
<dbReference type="InterPro" id="IPR041711">
    <property type="entry name" value="Met-tRNA-FMT_N"/>
</dbReference>
<evidence type="ECO:0000256" key="3">
    <source>
        <dbReference type="ARBA" id="ARBA00012261"/>
    </source>
</evidence>
<dbReference type="InterPro" id="IPR005794">
    <property type="entry name" value="Fmt"/>
</dbReference>
<evidence type="ECO:0000256" key="6">
    <source>
        <dbReference type="ARBA" id="ARBA00022917"/>
    </source>
</evidence>
<dbReference type="CDD" id="cd08646">
    <property type="entry name" value="FMT_core_Met-tRNA-FMT_N"/>
    <property type="match status" value="1"/>
</dbReference>
<dbReference type="NCBIfam" id="TIGR00460">
    <property type="entry name" value="fmt"/>
    <property type="match status" value="1"/>
</dbReference>
<dbReference type="RefSeq" id="WP_132974895.1">
    <property type="nucleotide sequence ID" value="NZ_SMAO01000001.1"/>
</dbReference>
<dbReference type="InterPro" id="IPR011034">
    <property type="entry name" value="Formyl_transferase-like_C_sf"/>
</dbReference>
<dbReference type="Pfam" id="PF02911">
    <property type="entry name" value="Formyl_trans_C"/>
    <property type="match status" value="1"/>
</dbReference>
<evidence type="ECO:0000256" key="7">
    <source>
        <dbReference type="ARBA" id="ARBA00048558"/>
    </source>
</evidence>
<dbReference type="InterPro" id="IPR044135">
    <property type="entry name" value="Met-tRNA-FMT_C"/>
</dbReference>
<dbReference type="Proteomes" id="UP000295717">
    <property type="component" value="Unassembled WGS sequence"/>
</dbReference>
<evidence type="ECO:0000256" key="2">
    <source>
        <dbReference type="ARBA" id="ARBA00010699"/>
    </source>
</evidence>
<accession>A0A4R3N3R4</accession>
<feature type="domain" description="Formyl transferase N-terminal" evidence="9">
    <location>
        <begin position="5"/>
        <end position="184"/>
    </location>
</feature>
<feature type="binding site" evidence="8">
    <location>
        <begin position="113"/>
        <end position="116"/>
    </location>
    <ligand>
        <name>(6S)-5,6,7,8-tetrahydrofolate</name>
        <dbReference type="ChEBI" id="CHEBI:57453"/>
    </ligand>
</feature>
<dbReference type="AlphaFoldDB" id="A0A4R3N3R4"/>
<evidence type="ECO:0000259" key="10">
    <source>
        <dbReference type="Pfam" id="PF02911"/>
    </source>
</evidence>
<organism evidence="11 12">
    <name type="scientific">Thiobaca trueperi</name>
    <dbReference type="NCBI Taxonomy" id="127458"/>
    <lineage>
        <taxon>Bacteria</taxon>
        <taxon>Pseudomonadati</taxon>
        <taxon>Pseudomonadota</taxon>
        <taxon>Gammaproteobacteria</taxon>
        <taxon>Chromatiales</taxon>
        <taxon>Chromatiaceae</taxon>
        <taxon>Thiobaca</taxon>
    </lineage>
</organism>
<gene>
    <name evidence="8" type="primary">fmt</name>
    <name evidence="11" type="ORF">EDC35_101103</name>
</gene>
<keyword evidence="12" id="KW-1185">Reference proteome</keyword>
<dbReference type="InterPro" id="IPR002376">
    <property type="entry name" value="Formyl_transf_N"/>
</dbReference>
<name>A0A4R3N3R4_9GAMM</name>
<evidence type="ECO:0000256" key="8">
    <source>
        <dbReference type="HAMAP-Rule" id="MF_00182"/>
    </source>
</evidence>
<dbReference type="InterPro" id="IPR005793">
    <property type="entry name" value="Formyl_trans_C"/>
</dbReference>
<dbReference type="CDD" id="cd08704">
    <property type="entry name" value="Met_tRNA_FMT_C"/>
    <property type="match status" value="1"/>
</dbReference>
<comment type="function">
    <text evidence="1 8">Attaches a formyl group to the free amino group of methionyl-tRNA(fMet). The formyl group appears to play a dual role in the initiator identity of N-formylmethionyl-tRNA by promoting its recognition by IF2 and preventing the misappropriation of this tRNA by the elongation apparatus.</text>
</comment>
<dbReference type="Pfam" id="PF00551">
    <property type="entry name" value="Formyl_trans_N"/>
    <property type="match status" value="1"/>
</dbReference>
<dbReference type="HAMAP" id="MF_00182">
    <property type="entry name" value="Formyl_trans"/>
    <property type="match status" value="1"/>
</dbReference>
<dbReference type="OrthoDB" id="9802815at2"/>
<reference evidence="11 12" key="1">
    <citation type="submission" date="2019-03" db="EMBL/GenBank/DDBJ databases">
        <title>Genomic Encyclopedia of Type Strains, Phase IV (KMG-IV): sequencing the most valuable type-strain genomes for metagenomic binning, comparative biology and taxonomic classification.</title>
        <authorList>
            <person name="Goeker M."/>
        </authorList>
    </citation>
    <scope>NUCLEOTIDE SEQUENCE [LARGE SCALE GENOMIC DNA]</scope>
    <source>
        <strain evidence="11 12">DSM 13587</strain>
    </source>
</reference>
<sequence length="312" mass="32831">MTSLKIIFAGTPEFAVPSLAALINAGLKPVAVYTQPDRPAGRGQKLQMSPVKLLAQTSGIPVFQPESLKKDPDAVAQLRALDADLMVVVAYGLLLPASVLEAPRLGCVNVHASLLPRWRGAAPVQRAVLAGDAASGVCIMGMEAGLDTGPVYHRVETPLDPHETGGSLHDRLATLGAQALIDALPGIADGSRLPEPQDDTQATYAHKLSKDEARIDWTQPAEAIERQVRAFNPWPVAQTNLDGASLRIWDALADPVATQSPPGTVVATDKSGIAVATGQGVLRLTHLQPAGKKPMSAADYLNARHLDGARFG</sequence>
<evidence type="ECO:0000256" key="5">
    <source>
        <dbReference type="ARBA" id="ARBA00022679"/>
    </source>
</evidence>
<dbReference type="GO" id="GO:0004479">
    <property type="term" value="F:methionyl-tRNA formyltransferase activity"/>
    <property type="evidence" value="ECO:0007669"/>
    <property type="project" value="UniProtKB-UniRule"/>
</dbReference>
<comment type="caution">
    <text evidence="11">The sequence shown here is derived from an EMBL/GenBank/DDBJ whole genome shotgun (WGS) entry which is preliminary data.</text>
</comment>
<dbReference type="Gene3D" id="3.40.50.170">
    <property type="entry name" value="Formyl transferase, N-terminal domain"/>
    <property type="match status" value="1"/>
</dbReference>
<dbReference type="GO" id="GO:0005829">
    <property type="term" value="C:cytosol"/>
    <property type="evidence" value="ECO:0007669"/>
    <property type="project" value="TreeGrafter"/>
</dbReference>
<evidence type="ECO:0000313" key="12">
    <source>
        <dbReference type="Proteomes" id="UP000295717"/>
    </source>
</evidence>
<keyword evidence="5 8" id="KW-0808">Transferase</keyword>
<dbReference type="PANTHER" id="PTHR11138">
    <property type="entry name" value="METHIONYL-TRNA FORMYLTRANSFERASE"/>
    <property type="match status" value="1"/>
</dbReference>
<proteinExistence type="inferred from homology"/>
<dbReference type="EMBL" id="SMAO01000001">
    <property type="protein sequence ID" value="TCT23790.1"/>
    <property type="molecule type" value="Genomic_DNA"/>
</dbReference>
<dbReference type="SUPFAM" id="SSF53328">
    <property type="entry name" value="Formyltransferase"/>
    <property type="match status" value="1"/>
</dbReference>
<dbReference type="SUPFAM" id="SSF50486">
    <property type="entry name" value="FMT C-terminal domain-like"/>
    <property type="match status" value="1"/>
</dbReference>